<keyword evidence="6" id="KW-0460">Magnesium</keyword>
<dbReference type="EMBL" id="CABWIB010000001">
    <property type="protein sequence ID" value="VWL84825.1"/>
    <property type="molecule type" value="Genomic_DNA"/>
</dbReference>
<keyword evidence="4 6" id="KW-0418">Kinase</keyword>
<evidence type="ECO:0000256" key="5">
    <source>
        <dbReference type="ARBA" id="ARBA00022840"/>
    </source>
</evidence>
<evidence type="ECO:0000313" key="9">
    <source>
        <dbReference type="Proteomes" id="UP000419017"/>
    </source>
</evidence>
<proteinExistence type="inferred from homology"/>
<evidence type="ECO:0000256" key="7">
    <source>
        <dbReference type="RuleBase" id="RU003835"/>
    </source>
</evidence>
<dbReference type="Proteomes" id="UP000419017">
    <property type="component" value="Unassembled WGS sequence"/>
</dbReference>
<dbReference type="HAMAP" id="MF_00020">
    <property type="entry name" value="Acetate_kinase"/>
    <property type="match status" value="1"/>
</dbReference>
<keyword evidence="6" id="KW-0479">Metal-binding</keyword>
<protein>
    <recommendedName>
        <fullName evidence="6">Acetate kinase</fullName>
        <ecNumber evidence="6">2.7.2.1</ecNumber>
    </recommendedName>
    <alternativeName>
        <fullName evidence="6">Acetokinase</fullName>
    </alternativeName>
</protein>
<comment type="subcellular location">
    <subcellularLocation>
        <location evidence="6">Cytoplasm</location>
    </subcellularLocation>
</comment>
<evidence type="ECO:0000256" key="1">
    <source>
        <dbReference type="ARBA" id="ARBA00008748"/>
    </source>
</evidence>
<feature type="active site" description="Proton donor/acceptor" evidence="6">
    <location>
        <position position="141"/>
    </location>
</feature>
<feature type="binding site" evidence="6">
    <location>
        <begin position="272"/>
        <end position="274"/>
    </location>
    <ligand>
        <name>ATP</name>
        <dbReference type="ChEBI" id="CHEBI:30616"/>
    </ligand>
</feature>
<evidence type="ECO:0000256" key="4">
    <source>
        <dbReference type="ARBA" id="ARBA00022777"/>
    </source>
</evidence>
<comment type="catalytic activity">
    <reaction evidence="6">
        <text>acetate + ATP = acetyl phosphate + ADP</text>
        <dbReference type="Rhea" id="RHEA:11352"/>
        <dbReference type="ChEBI" id="CHEBI:22191"/>
        <dbReference type="ChEBI" id="CHEBI:30089"/>
        <dbReference type="ChEBI" id="CHEBI:30616"/>
        <dbReference type="ChEBI" id="CHEBI:456216"/>
        <dbReference type="EC" id="2.7.2.1"/>
    </reaction>
</comment>
<comment type="subunit">
    <text evidence="6">Homodimer.</text>
</comment>
<dbReference type="RefSeq" id="WP_156682881.1">
    <property type="nucleotide sequence ID" value="NZ_CABWIB010000001.1"/>
</dbReference>
<dbReference type="PIRSF" id="PIRSF000722">
    <property type="entry name" value="Acetate_prop_kin"/>
    <property type="match status" value="1"/>
</dbReference>
<keyword evidence="5 6" id="KW-0067">ATP-binding</keyword>
<dbReference type="InterPro" id="IPR023865">
    <property type="entry name" value="Aliphatic_acid_kinase_CS"/>
</dbReference>
<dbReference type="SUPFAM" id="SSF53067">
    <property type="entry name" value="Actin-like ATPase domain"/>
    <property type="match status" value="2"/>
</dbReference>
<dbReference type="Gene3D" id="3.30.420.40">
    <property type="match status" value="2"/>
</dbReference>
<keyword evidence="9" id="KW-1185">Reference proteome</keyword>
<keyword evidence="3 6" id="KW-0547">Nucleotide-binding</keyword>
<dbReference type="NCBIfam" id="TIGR00016">
    <property type="entry name" value="ackA"/>
    <property type="match status" value="1"/>
</dbReference>
<evidence type="ECO:0000256" key="3">
    <source>
        <dbReference type="ARBA" id="ARBA00022741"/>
    </source>
</evidence>
<accession>A0A6I8MBF9</accession>
<evidence type="ECO:0000256" key="2">
    <source>
        <dbReference type="ARBA" id="ARBA00022679"/>
    </source>
</evidence>
<dbReference type="GO" id="GO:0005737">
    <property type="term" value="C:cytoplasm"/>
    <property type="evidence" value="ECO:0007669"/>
    <property type="project" value="UniProtKB-SubCell"/>
</dbReference>
<comment type="similarity">
    <text evidence="1 6 7">Belongs to the acetokinase family.</text>
</comment>
<reference evidence="8 9" key="1">
    <citation type="submission" date="2019-10" db="EMBL/GenBank/DDBJ databases">
        <authorList>
            <person name="Blom J."/>
        </authorList>
    </citation>
    <scope>NUCLEOTIDE SEQUENCE [LARGE SCALE GENOMIC DNA]</scope>
    <source>
        <strain evidence="8 9">ES3154-GLU</strain>
    </source>
</reference>
<feature type="binding site" evidence="6">
    <location>
        <begin position="320"/>
        <end position="324"/>
    </location>
    <ligand>
        <name>ATP</name>
        <dbReference type="ChEBI" id="CHEBI:30616"/>
    </ligand>
</feature>
<feature type="binding site" evidence="6">
    <location>
        <position position="373"/>
    </location>
    <ligand>
        <name>Mg(2+)</name>
        <dbReference type="ChEBI" id="CHEBI:18420"/>
    </ligand>
</feature>
<gene>
    <name evidence="6" type="primary">ackA</name>
    <name evidence="8" type="ORF">OMES3154_00079</name>
</gene>
<dbReference type="CDD" id="cd24010">
    <property type="entry name" value="ASKHA_NBD_AcK_PK"/>
    <property type="match status" value="1"/>
</dbReference>
<name>A0A6I8MBF9_9FUSO</name>
<dbReference type="GO" id="GO:0008776">
    <property type="term" value="F:acetate kinase activity"/>
    <property type="evidence" value="ECO:0007669"/>
    <property type="project" value="UniProtKB-UniRule"/>
</dbReference>
<feature type="site" description="Transition state stabilizer" evidence="6">
    <location>
        <position position="232"/>
    </location>
</feature>
<keyword evidence="2 6" id="KW-0808">Transferase</keyword>
<dbReference type="PANTHER" id="PTHR21060:SF15">
    <property type="entry name" value="ACETATE KINASE-RELATED"/>
    <property type="match status" value="1"/>
</dbReference>
<dbReference type="GO" id="GO:0005524">
    <property type="term" value="F:ATP binding"/>
    <property type="evidence" value="ECO:0007669"/>
    <property type="project" value="UniProtKB-KW"/>
</dbReference>
<dbReference type="GO" id="GO:0006083">
    <property type="term" value="P:acetate metabolic process"/>
    <property type="evidence" value="ECO:0007669"/>
    <property type="project" value="TreeGrafter"/>
</dbReference>
<comment type="cofactor">
    <cofactor evidence="6">
        <name>Mg(2+)</name>
        <dbReference type="ChEBI" id="CHEBI:18420"/>
    </cofactor>
    <cofactor evidence="6">
        <name>Mn(2+)</name>
        <dbReference type="ChEBI" id="CHEBI:29035"/>
    </cofactor>
    <text evidence="6">Mg(2+). Can also accept Mn(2+).</text>
</comment>
<dbReference type="GO" id="GO:0000287">
    <property type="term" value="F:magnesium ion binding"/>
    <property type="evidence" value="ECO:0007669"/>
    <property type="project" value="UniProtKB-UniRule"/>
</dbReference>
<dbReference type="PANTHER" id="PTHR21060">
    <property type="entry name" value="ACETATE KINASE"/>
    <property type="match status" value="1"/>
</dbReference>
<dbReference type="InterPro" id="IPR043129">
    <property type="entry name" value="ATPase_NBD"/>
</dbReference>
<dbReference type="PRINTS" id="PR00471">
    <property type="entry name" value="ACETATEKNASE"/>
</dbReference>
<keyword evidence="6" id="KW-0963">Cytoplasm</keyword>
<comment type="function">
    <text evidence="6">Catalyzes the formation of acetyl phosphate from acetate and ATP. Can also catalyze the reverse reaction.</text>
</comment>
<comment type="pathway">
    <text evidence="6">Metabolic intermediate biosynthesis; acetyl-CoA biosynthesis; acetyl-CoA from acetate: step 1/2.</text>
</comment>
<dbReference type="UniPathway" id="UPA00340">
    <property type="reaction ID" value="UER00458"/>
</dbReference>
<dbReference type="EC" id="2.7.2.1" evidence="6"/>
<sequence length="386" mass="43350">MNILVLNSGSSSIKYQLIDTAKKEVLIKGKFEKIGYCDSMYSIKDKITGENVKEEKKEFLTHKLALEFILSKIDLNLIDAIGHRVVHGGEKFCKATVMTKELVSELEKINDLAPLHNPANIKGIKLCMELMPDKKNVAVFDTSFHNTIEKPKYIYPIPYKFYEKYGIRKYGFHGTSVKYVSQVVNGLLNKEDSKIIVCHLGNGASITAVRNNKSVDTSMGFTPLSGIPMGTRCGSIDPSIVKYLFEKGYNTQELFEILNEESGMKGICGISDNREMTEAMQNKDKMAELAFNVYSNRVSTFIGSYFVELEGVDAIVFTGGIGENSKETRKRICSKLKALNIHLDEEKNNSIKEDGLISCEDSSVKLYMIKTDEEMMIAKDTEEILI</sequence>
<feature type="binding site" evidence="6">
    <location>
        <position position="14"/>
    </location>
    <ligand>
        <name>ATP</name>
        <dbReference type="ChEBI" id="CHEBI:30616"/>
    </ligand>
</feature>
<feature type="binding site" evidence="6">
    <location>
        <position position="84"/>
    </location>
    <ligand>
        <name>substrate</name>
    </ligand>
</feature>
<organism evidence="8 9">
    <name type="scientific">Oceanivirga miroungae</name>
    <dbReference type="NCBI Taxonomy" id="1130046"/>
    <lineage>
        <taxon>Bacteria</taxon>
        <taxon>Fusobacteriati</taxon>
        <taxon>Fusobacteriota</taxon>
        <taxon>Fusobacteriia</taxon>
        <taxon>Fusobacteriales</taxon>
        <taxon>Leptotrichiaceae</taxon>
        <taxon>Oceanivirga</taxon>
    </lineage>
</organism>
<dbReference type="InterPro" id="IPR000890">
    <property type="entry name" value="Aliphatic_acid_kin_short-chain"/>
</dbReference>
<feature type="site" description="Transition state stabilizer" evidence="6">
    <location>
        <position position="173"/>
    </location>
</feature>
<evidence type="ECO:0000313" key="8">
    <source>
        <dbReference type="EMBL" id="VWL84825.1"/>
    </source>
</evidence>
<dbReference type="GO" id="GO:0006085">
    <property type="term" value="P:acetyl-CoA biosynthetic process"/>
    <property type="evidence" value="ECO:0007669"/>
    <property type="project" value="UniProtKB-UniRule"/>
</dbReference>
<dbReference type="InterPro" id="IPR004372">
    <property type="entry name" value="Ac/propionate_kinase"/>
</dbReference>
<dbReference type="PROSITE" id="PS01075">
    <property type="entry name" value="ACETATE_KINASE_1"/>
    <property type="match status" value="1"/>
</dbReference>
<feature type="binding site" evidence="6">
    <location>
        <position position="7"/>
    </location>
    <ligand>
        <name>Mg(2+)</name>
        <dbReference type="ChEBI" id="CHEBI:18420"/>
    </ligand>
</feature>
<dbReference type="AlphaFoldDB" id="A0A6I8MBF9"/>
<evidence type="ECO:0000256" key="6">
    <source>
        <dbReference type="HAMAP-Rule" id="MF_00020"/>
    </source>
</evidence>
<dbReference type="Pfam" id="PF00871">
    <property type="entry name" value="Acetate_kinase"/>
    <property type="match status" value="1"/>
</dbReference>
<feature type="binding site" evidence="6">
    <location>
        <begin position="199"/>
        <end position="203"/>
    </location>
    <ligand>
        <name>ATP</name>
        <dbReference type="ChEBI" id="CHEBI:30616"/>
    </ligand>
</feature>